<name>A0A975BN98_9BACT</name>
<sequence>MQKDLKSELSRPNRTISLPFEQNSYSRIVEDAFQFRLFVDEMVAKGRLNCFPPKSSKNIR</sequence>
<reference evidence="1" key="1">
    <citation type="journal article" date="2021" name="Microb. Physiol.">
        <title>Proteogenomic Insights into the Physiology of Marine, Sulfate-Reducing, Filamentous Desulfonema limicola and Desulfonema magnum.</title>
        <authorList>
            <person name="Schnaars V."/>
            <person name="Wohlbrand L."/>
            <person name="Scheve S."/>
            <person name="Hinrichs C."/>
            <person name="Reinhardt R."/>
            <person name="Rabus R."/>
        </authorList>
    </citation>
    <scope>NUCLEOTIDE SEQUENCE</scope>
    <source>
        <strain evidence="1">4be13</strain>
    </source>
</reference>
<dbReference type="EMBL" id="CP061800">
    <property type="protein sequence ID" value="QTA88628.1"/>
    <property type="molecule type" value="Genomic_DNA"/>
</dbReference>
<dbReference type="RefSeq" id="WP_207683309.1">
    <property type="nucleotide sequence ID" value="NZ_CP061800.1"/>
</dbReference>
<gene>
    <name evidence="1" type="ORF">dnm_046750</name>
</gene>
<dbReference type="Proteomes" id="UP000663722">
    <property type="component" value="Chromosome"/>
</dbReference>
<dbReference type="AlphaFoldDB" id="A0A975BN98"/>
<proteinExistence type="predicted"/>
<organism evidence="1 2">
    <name type="scientific">Desulfonema magnum</name>
    <dbReference type="NCBI Taxonomy" id="45655"/>
    <lineage>
        <taxon>Bacteria</taxon>
        <taxon>Pseudomonadati</taxon>
        <taxon>Thermodesulfobacteriota</taxon>
        <taxon>Desulfobacteria</taxon>
        <taxon>Desulfobacterales</taxon>
        <taxon>Desulfococcaceae</taxon>
        <taxon>Desulfonema</taxon>
    </lineage>
</organism>
<keyword evidence="2" id="KW-1185">Reference proteome</keyword>
<evidence type="ECO:0000313" key="1">
    <source>
        <dbReference type="EMBL" id="QTA88628.1"/>
    </source>
</evidence>
<accession>A0A975BN98</accession>
<dbReference type="KEGG" id="dmm:dnm_046750"/>
<evidence type="ECO:0000313" key="2">
    <source>
        <dbReference type="Proteomes" id="UP000663722"/>
    </source>
</evidence>
<protein>
    <submittedName>
        <fullName evidence="1">Uncharacterized protein</fullName>
    </submittedName>
</protein>